<proteinExistence type="predicted"/>
<dbReference type="EMBL" id="MN740827">
    <property type="protein sequence ID" value="QHU13904.1"/>
    <property type="molecule type" value="Genomic_DNA"/>
</dbReference>
<name>A0A6C0KCK2_9ZZZZ</name>
<sequence length="257" mass="28686">MFPSASIGIGIVWKGNGLTVDDAFQIIAVAQYWYTRLYNKKLYTSSFEQFLYDALTKKVVGSIAIQWIDSADIFLYSGPPCIMILNGVWYSFPISGNITPICVSMSWLLDTVEAPIANQLRKLGPIGCRDHHTECILQLAGVPCYFSGCICSIIEQGYYKYLSLFKSTTMEISDNSTLFTEVFQPISLAYEQIYLMAQNPTPIRTSNLNVFIAARALGMPVAFIGVKESRNAMLLDKATYEPHLMRETVLSSLSTTT</sequence>
<reference evidence="1" key="1">
    <citation type="journal article" date="2020" name="Nature">
        <title>Giant virus diversity and host interactions through global metagenomics.</title>
        <authorList>
            <person name="Schulz F."/>
            <person name="Roux S."/>
            <person name="Paez-Espino D."/>
            <person name="Jungbluth S."/>
            <person name="Walsh D.A."/>
            <person name="Denef V.J."/>
            <person name="McMahon K.D."/>
            <person name="Konstantinidis K.T."/>
            <person name="Eloe-Fadrosh E.A."/>
            <person name="Kyrpides N.C."/>
            <person name="Woyke T."/>
        </authorList>
    </citation>
    <scope>NUCLEOTIDE SEQUENCE</scope>
    <source>
        <strain evidence="1">GVMAG-S-1101182-85</strain>
    </source>
</reference>
<dbReference type="AlphaFoldDB" id="A0A6C0KCK2"/>
<evidence type="ECO:0000313" key="1">
    <source>
        <dbReference type="EMBL" id="QHU13904.1"/>
    </source>
</evidence>
<accession>A0A6C0KCK2</accession>
<protein>
    <submittedName>
        <fullName evidence="1">Uncharacterized protein</fullName>
    </submittedName>
</protein>
<organism evidence="1">
    <name type="scientific">viral metagenome</name>
    <dbReference type="NCBI Taxonomy" id="1070528"/>
    <lineage>
        <taxon>unclassified sequences</taxon>
        <taxon>metagenomes</taxon>
        <taxon>organismal metagenomes</taxon>
    </lineage>
</organism>